<protein>
    <submittedName>
        <fullName evidence="1">Uncharacterized protein</fullName>
    </submittedName>
</protein>
<sequence>MTCNIVGRMLGQFSLLVSIAGGTTHLGPDIFTRQRIHDCGASMMRRAGAEMDWGAKFDEWPAIAREIDVDATAASRDAGNGSVYYAVALMVDQQSRVEHTRELLARHPRWHVFNSTSKYSVDVLYRHYVGMGLRLREFKLEPLLGKVAWWWTCIRFCMLVLGSGHAYGVMLNDDVTVADDFERTLEAHLLRFSGPMKFATYRLGQFDLGLVVSRESAARQLGIICELETLDHFHDHFTSRTHRWLPHVVGNCPITYAGRPLEGLARPHGALHAKSNILGVANEASDAEFLARIRNRPRDRPGFCGSAYPGRIFNRSHLGAWIHADPALRPANAPLGGPQGTVARPAAPDLRAATTHALLAELANRVEGPGGGTG</sequence>
<keyword evidence="3" id="KW-1185">Reference proteome</keyword>
<reference evidence="1" key="1">
    <citation type="submission" date="2021-01" db="EMBL/GenBank/DDBJ databases">
        <authorList>
            <person name="Corre E."/>
            <person name="Pelletier E."/>
            <person name="Niang G."/>
            <person name="Scheremetjew M."/>
            <person name="Finn R."/>
            <person name="Kale V."/>
            <person name="Holt S."/>
            <person name="Cochrane G."/>
            <person name="Meng A."/>
            <person name="Brown T."/>
            <person name="Cohen L."/>
        </authorList>
    </citation>
    <scope>NUCLEOTIDE SEQUENCE</scope>
    <source>
        <strain evidence="1">CCMP1756</strain>
    </source>
</reference>
<dbReference type="AlphaFoldDB" id="A0A7S3ZK42"/>
<name>A0A7S3ZK42_9STRA</name>
<dbReference type="EMBL" id="CAKKNE010000003">
    <property type="protein sequence ID" value="CAH0372716.1"/>
    <property type="molecule type" value="Genomic_DNA"/>
</dbReference>
<dbReference type="Proteomes" id="UP000789595">
    <property type="component" value="Unassembled WGS sequence"/>
</dbReference>
<evidence type="ECO:0000313" key="1">
    <source>
        <dbReference type="EMBL" id="CAE0685580.1"/>
    </source>
</evidence>
<accession>A0A7S3ZK42</accession>
<dbReference type="OrthoDB" id="10614847at2759"/>
<dbReference type="EMBL" id="HBIW01001182">
    <property type="protein sequence ID" value="CAE0685580.1"/>
    <property type="molecule type" value="Transcribed_RNA"/>
</dbReference>
<gene>
    <name evidence="1" type="ORF">PCAL00307_LOCUS1014</name>
    <name evidence="2" type="ORF">PECAL_3P27370</name>
</gene>
<organism evidence="1">
    <name type="scientific">Pelagomonas calceolata</name>
    <dbReference type="NCBI Taxonomy" id="35677"/>
    <lineage>
        <taxon>Eukaryota</taxon>
        <taxon>Sar</taxon>
        <taxon>Stramenopiles</taxon>
        <taxon>Ochrophyta</taxon>
        <taxon>Pelagophyceae</taxon>
        <taxon>Pelagomonadales</taxon>
        <taxon>Pelagomonadaceae</taxon>
        <taxon>Pelagomonas</taxon>
    </lineage>
</organism>
<evidence type="ECO:0000313" key="2">
    <source>
        <dbReference type="EMBL" id="CAH0372716.1"/>
    </source>
</evidence>
<proteinExistence type="predicted"/>
<reference evidence="2" key="2">
    <citation type="submission" date="2021-11" db="EMBL/GenBank/DDBJ databases">
        <authorList>
            <consortium name="Genoscope - CEA"/>
            <person name="William W."/>
        </authorList>
    </citation>
    <scope>NUCLEOTIDE SEQUENCE</scope>
</reference>
<evidence type="ECO:0000313" key="3">
    <source>
        <dbReference type="Proteomes" id="UP000789595"/>
    </source>
</evidence>